<protein>
    <submittedName>
        <fullName evidence="1">Uncharacterized protein</fullName>
    </submittedName>
</protein>
<gene>
    <name evidence="1" type="ORF">NCTC11460_00907</name>
</gene>
<organism evidence="1 2">
    <name type="scientific">Peptostreptococcus anaerobius</name>
    <dbReference type="NCBI Taxonomy" id="1261"/>
    <lineage>
        <taxon>Bacteria</taxon>
        <taxon>Bacillati</taxon>
        <taxon>Bacillota</taxon>
        <taxon>Clostridia</taxon>
        <taxon>Peptostreptococcales</taxon>
        <taxon>Peptostreptococcaceae</taxon>
        <taxon>Peptostreptococcus</taxon>
    </lineage>
</organism>
<sequence length="72" mass="8541">MPRVTKNEEIKAKEKEVMKKVKKEFGFTRKKDFLEYAKTQEDVDFSFFCRSLDMEEIKRLRDIEFGGVASAI</sequence>
<dbReference type="EMBL" id="UGTB01000004">
    <property type="protein sequence ID" value="SUB60990.1"/>
    <property type="molecule type" value="Genomic_DNA"/>
</dbReference>
<dbReference type="AlphaFoldDB" id="A0A379CFC0"/>
<evidence type="ECO:0000313" key="2">
    <source>
        <dbReference type="Proteomes" id="UP000255101"/>
    </source>
</evidence>
<evidence type="ECO:0000313" key="1">
    <source>
        <dbReference type="EMBL" id="SUB60990.1"/>
    </source>
</evidence>
<name>A0A379CFC0_9FIRM</name>
<dbReference type="RefSeq" id="WP_002845688.1">
    <property type="nucleotide sequence ID" value="NZ_FOVA01000002.1"/>
</dbReference>
<dbReference type="Proteomes" id="UP000255101">
    <property type="component" value="Unassembled WGS sequence"/>
</dbReference>
<reference evidence="1 2" key="1">
    <citation type="submission" date="2018-06" db="EMBL/GenBank/DDBJ databases">
        <authorList>
            <consortium name="Pathogen Informatics"/>
            <person name="Doyle S."/>
        </authorList>
    </citation>
    <scope>NUCLEOTIDE SEQUENCE [LARGE SCALE GENOMIC DNA]</scope>
    <source>
        <strain evidence="1 2">NCTC11460</strain>
    </source>
</reference>
<proteinExistence type="predicted"/>
<accession>A0A379CFC0</accession>